<gene>
    <name evidence="2" type="ORF">GAK31_00677</name>
</gene>
<accession>A0A7V8JN61</accession>
<feature type="transmembrane region" description="Helical" evidence="1">
    <location>
        <begin position="59"/>
        <end position="78"/>
    </location>
</feature>
<feature type="transmembrane region" description="Helical" evidence="1">
    <location>
        <begin position="35"/>
        <end position="52"/>
    </location>
</feature>
<evidence type="ECO:0000256" key="1">
    <source>
        <dbReference type="SAM" id="Phobius"/>
    </source>
</evidence>
<evidence type="ECO:0008006" key="4">
    <source>
        <dbReference type="Google" id="ProtNLM"/>
    </source>
</evidence>
<dbReference type="InterPro" id="IPR009476">
    <property type="entry name" value="DUF1097"/>
</dbReference>
<sequence length="163" mass="16768">MSPTPVSPRAYALITVTAALTAAFAAAGALHAGWPVWTMFIGWIAFFTRGLTTRSTVEDLGCVWLGLGIGAVAALAIGHLAPQLGATLAVPLVVLVVALCVVALRGLPVLNNLLGYFLGLVAWFAAHLEPSLAHVAELAAASALGSLAGWVSHNAPRRLLARS</sequence>
<dbReference type="AlphaFoldDB" id="A0A7V8JN61"/>
<dbReference type="Proteomes" id="UP000487117">
    <property type="component" value="Unassembled WGS sequence"/>
</dbReference>
<evidence type="ECO:0000313" key="3">
    <source>
        <dbReference type="Proteomes" id="UP000487117"/>
    </source>
</evidence>
<keyword evidence="1" id="KW-0812">Transmembrane</keyword>
<protein>
    <recommendedName>
        <fullName evidence="4">DUF1097 domain-containing protein</fullName>
    </recommendedName>
</protein>
<feature type="transmembrane region" description="Helical" evidence="1">
    <location>
        <begin position="132"/>
        <end position="152"/>
    </location>
</feature>
<organism evidence="2 3">
    <name type="scientific">Stenotrophomonas maltophilia</name>
    <name type="common">Pseudomonas maltophilia</name>
    <name type="synonym">Xanthomonas maltophilia</name>
    <dbReference type="NCBI Taxonomy" id="40324"/>
    <lineage>
        <taxon>Bacteria</taxon>
        <taxon>Pseudomonadati</taxon>
        <taxon>Pseudomonadota</taxon>
        <taxon>Gammaproteobacteria</taxon>
        <taxon>Lysobacterales</taxon>
        <taxon>Lysobacteraceae</taxon>
        <taxon>Stenotrophomonas</taxon>
        <taxon>Stenotrophomonas maltophilia group</taxon>
    </lineage>
</organism>
<proteinExistence type="predicted"/>
<dbReference type="EMBL" id="WNDS01000001">
    <property type="protein sequence ID" value="KAF1017412.1"/>
    <property type="molecule type" value="Genomic_DNA"/>
</dbReference>
<keyword evidence="1" id="KW-1133">Transmembrane helix</keyword>
<feature type="transmembrane region" description="Helical" evidence="1">
    <location>
        <begin position="109"/>
        <end position="126"/>
    </location>
</feature>
<comment type="caution">
    <text evidence="2">The sequence shown here is derived from an EMBL/GenBank/DDBJ whole genome shotgun (WGS) entry which is preliminary data.</text>
</comment>
<keyword evidence="1" id="KW-0472">Membrane</keyword>
<name>A0A7V8JN61_STEMA</name>
<reference evidence="3" key="1">
    <citation type="journal article" date="2020" name="MBio">
        <title>Horizontal gene transfer to a defensive symbiont with a reduced genome amongst a multipartite beetle microbiome.</title>
        <authorList>
            <person name="Waterworth S.C."/>
            <person name="Florez L.V."/>
            <person name="Rees E.R."/>
            <person name="Hertweck C."/>
            <person name="Kaltenpoth M."/>
            <person name="Kwan J.C."/>
        </authorList>
    </citation>
    <scope>NUCLEOTIDE SEQUENCE [LARGE SCALE GENOMIC DNA]</scope>
</reference>
<dbReference type="Pfam" id="PF06496">
    <property type="entry name" value="DUF1097"/>
    <property type="match status" value="1"/>
</dbReference>
<evidence type="ECO:0000313" key="2">
    <source>
        <dbReference type="EMBL" id="KAF1017412.1"/>
    </source>
</evidence>
<feature type="transmembrane region" description="Helical" evidence="1">
    <location>
        <begin position="84"/>
        <end position="104"/>
    </location>
</feature>